<dbReference type="Proteomes" id="UP000014070">
    <property type="component" value="Chromosome"/>
</dbReference>
<feature type="domain" description="Mechanosensitive ion channel MscS C-terminal" evidence="9">
    <location>
        <begin position="437"/>
        <end position="521"/>
    </location>
</feature>
<comment type="similarity">
    <text evidence="2">Belongs to the MscS (TC 1.A.23) family.</text>
</comment>
<keyword evidence="3" id="KW-1003">Cell membrane</keyword>
<dbReference type="FunCoup" id="R9TAJ7">
    <property type="interactions" value="9"/>
</dbReference>
<evidence type="ECO:0000259" key="8">
    <source>
        <dbReference type="Pfam" id="PF00924"/>
    </source>
</evidence>
<dbReference type="Gene3D" id="2.30.30.60">
    <property type="match status" value="1"/>
</dbReference>
<evidence type="ECO:0000256" key="4">
    <source>
        <dbReference type="ARBA" id="ARBA00022692"/>
    </source>
</evidence>
<dbReference type="Pfam" id="PF21082">
    <property type="entry name" value="MS_channel_3rd"/>
    <property type="match status" value="1"/>
</dbReference>
<dbReference type="Pfam" id="PF00924">
    <property type="entry name" value="MS_channel_2nd"/>
    <property type="match status" value="1"/>
</dbReference>
<feature type="transmembrane region" description="Helical" evidence="7">
    <location>
        <begin position="6"/>
        <end position="28"/>
    </location>
</feature>
<dbReference type="InterPro" id="IPR006685">
    <property type="entry name" value="MscS_channel_2nd"/>
</dbReference>
<dbReference type="AlphaFoldDB" id="R9TAJ7"/>
<feature type="transmembrane region" description="Helical" evidence="7">
    <location>
        <begin position="240"/>
        <end position="260"/>
    </location>
</feature>
<dbReference type="InParanoid" id="R9TAJ7"/>
<proteinExistence type="inferred from homology"/>
<evidence type="ECO:0000313" key="11">
    <source>
        <dbReference type="Proteomes" id="UP000014070"/>
    </source>
</evidence>
<dbReference type="PANTHER" id="PTHR30221">
    <property type="entry name" value="SMALL-CONDUCTANCE MECHANOSENSITIVE CHANNEL"/>
    <property type="match status" value="1"/>
</dbReference>
<name>R9TAJ7_METII</name>
<evidence type="ECO:0000256" key="7">
    <source>
        <dbReference type="SAM" id="Phobius"/>
    </source>
</evidence>
<keyword evidence="5 7" id="KW-1133">Transmembrane helix</keyword>
<keyword evidence="11" id="KW-1185">Reference proteome</keyword>
<dbReference type="GO" id="GO:0005886">
    <property type="term" value="C:plasma membrane"/>
    <property type="evidence" value="ECO:0007669"/>
    <property type="project" value="UniProtKB-SubCell"/>
</dbReference>
<evidence type="ECO:0000313" key="10">
    <source>
        <dbReference type="EMBL" id="AGN26433.1"/>
    </source>
</evidence>
<evidence type="ECO:0000256" key="1">
    <source>
        <dbReference type="ARBA" id="ARBA00004651"/>
    </source>
</evidence>
<dbReference type="InterPro" id="IPR023408">
    <property type="entry name" value="MscS_beta-dom_sf"/>
</dbReference>
<reference evidence="10 11" key="1">
    <citation type="journal article" date="2013" name="Genome Announc.">
        <title>Genome sequence of 'Candidatus Methanomassiliicoccus intestinalis' Issoire-Mx1, a third thermoplasmatales-related methanogenic archaeon from human feces.</title>
        <authorList>
            <person name="Borrel G."/>
            <person name="Harris H.M."/>
            <person name="Parisot N."/>
            <person name="Gaci N."/>
            <person name="Tottey W."/>
            <person name="Mihajlovski A."/>
            <person name="Deane J."/>
            <person name="Gribaldo S."/>
            <person name="Bardot O."/>
            <person name="Peyretaillade E."/>
            <person name="Peyret P."/>
            <person name="O'Toole P.W."/>
            <person name="Brugere J.F."/>
        </authorList>
    </citation>
    <scope>NUCLEOTIDE SEQUENCE [LARGE SCALE GENOMIC DNA]</scope>
    <source>
        <strain evidence="10 11">Issoire-Mx1</strain>
    </source>
</reference>
<dbReference type="PRINTS" id="PR00173">
    <property type="entry name" value="EDTRNSPORT"/>
</dbReference>
<comment type="subcellular location">
    <subcellularLocation>
        <location evidence="1">Cell membrane</location>
        <topology evidence="1">Multi-pass membrane protein</topology>
    </subcellularLocation>
</comment>
<organism evidence="10 11">
    <name type="scientific">Methanomassiliicoccus intestinalis (strain Issoire-Mx1)</name>
    <dbReference type="NCBI Taxonomy" id="1295009"/>
    <lineage>
        <taxon>Archaea</taxon>
        <taxon>Methanobacteriati</taxon>
        <taxon>Thermoplasmatota</taxon>
        <taxon>Thermoplasmata</taxon>
        <taxon>Methanomassiliicoccales</taxon>
        <taxon>Methanomassiliicoccaceae</taxon>
        <taxon>Methanomassiliicoccus</taxon>
    </lineage>
</organism>
<gene>
    <name evidence="10" type="ORF">MMINT_10910</name>
</gene>
<dbReference type="InterPro" id="IPR011066">
    <property type="entry name" value="MscS_channel_C_sf"/>
</dbReference>
<evidence type="ECO:0000256" key="2">
    <source>
        <dbReference type="ARBA" id="ARBA00008017"/>
    </source>
</evidence>
<dbReference type="Gene3D" id="3.30.70.100">
    <property type="match status" value="1"/>
</dbReference>
<keyword evidence="6 7" id="KW-0472">Membrane</keyword>
<evidence type="ECO:0000259" key="9">
    <source>
        <dbReference type="Pfam" id="PF21082"/>
    </source>
</evidence>
<feature type="domain" description="Mechanosensitive ion channel MscS" evidence="8">
    <location>
        <begin position="359"/>
        <end position="427"/>
    </location>
</feature>
<dbReference type="InterPro" id="IPR045275">
    <property type="entry name" value="MscS_archaea/bacteria_type"/>
</dbReference>
<evidence type="ECO:0000256" key="6">
    <source>
        <dbReference type="ARBA" id="ARBA00023136"/>
    </source>
</evidence>
<dbReference type="SUPFAM" id="SSF82689">
    <property type="entry name" value="Mechanosensitive channel protein MscS (YggB), C-terminal domain"/>
    <property type="match status" value="1"/>
</dbReference>
<dbReference type="InterPro" id="IPR049278">
    <property type="entry name" value="MS_channel_C"/>
</dbReference>
<dbReference type="PANTHER" id="PTHR30221:SF1">
    <property type="entry name" value="SMALL-CONDUCTANCE MECHANOSENSITIVE CHANNEL"/>
    <property type="match status" value="1"/>
</dbReference>
<keyword evidence="4 7" id="KW-0812">Transmembrane</keyword>
<feature type="transmembrane region" description="Helical" evidence="7">
    <location>
        <begin position="266"/>
        <end position="288"/>
    </location>
</feature>
<dbReference type="HOGENOM" id="CLU_494884_0_0_2"/>
<dbReference type="KEGG" id="mer:MMINT_10910"/>
<dbReference type="InterPro" id="IPR010920">
    <property type="entry name" value="LSM_dom_sf"/>
</dbReference>
<feature type="transmembrane region" description="Helical" evidence="7">
    <location>
        <begin position="337"/>
        <end position="357"/>
    </location>
</feature>
<evidence type="ECO:0000256" key="5">
    <source>
        <dbReference type="ARBA" id="ARBA00022989"/>
    </source>
</evidence>
<accession>R9TAJ7</accession>
<feature type="transmembrane region" description="Helical" evidence="7">
    <location>
        <begin position="40"/>
        <end position="58"/>
    </location>
</feature>
<dbReference type="SUPFAM" id="SSF50182">
    <property type="entry name" value="Sm-like ribonucleoproteins"/>
    <property type="match status" value="1"/>
</dbReference>
<dbReference type="GO" id="GO:0008381">
    <property type="term" value="F:mechanosensitive monoatomic ion channel activity"/>
    <property type="evidence" value="ECO:0007669"/>
    <property type="project" value="InterPro"/>
</dbReference>
<feature type="transmembrane region" description="Helical" evidence="7">
    <location>
        <begin position="193"/>
        <end position="219"/>
    </location>
</feature>
<sequence>MSRPRVQIPLSPLLIFYLLIQISGTFLNIDDMYALVSKRFPILVISILLALIFIPSVSGETTIHGFGDSEVDITAGDSCAFEWGIWNQDDTMYLVEVKAELSDSSVGSLQYVQNYTLESGSDEIIRIEVNTYEGASTKDVTLNVQFIVQDLSQPGVEHTHESQATIHISSIFSSVGNKIFGWENTLPAPFNSLIWTFIITLIIWVLIGLVVYFIIDPFVERFILRTKTKYDNTIYDVTRVPILITILLYGLVSSVDILSISNNDHILMHKSVIIILTVIYTLVAYRIFDRVFINFLRAWSNKVGSNLGSAIIPILHFLGMILIPVAGITFLLNALGINVALLVAGVGVGASIVTLAAKDVFSSFFAGLQVMLDRPFKIGDRVMLDSGEICEVKKIGIRSTQLYDLINHDIVIIPNTMIAADKITNYSEPDNHRALYTSIGVAYGSDVKKVESILLDIANNHPDIVHNNKAQAPYVRFANFGSSSLDFSIWYYVNDIKKMWRVNSEIKTQINKRFNEEGIEIPFTQNVITFNNPMEEKGAD</sequence>
<dbReference type="Gene3D" id="1.10.287.1260">
    <property type="match status" value="1"/>
</dbReference>
<dbReference type="STRING" id="1295009.MMINT_10910"/>
<dbReference type="EMBL" id="CP005934">
    <property type="protein sequence ID" value="AGN26433.1"/>
    <property type="molecule type" value="Genomic_DNA"/>
</dbReference>
<protein>
    <submittedName>
        <fullName evidence="10">Small-conductance mechanosensitive channel</fullName>
    </submittedName>
</protein>
<evidence type="ECO:0000256" key="3">
    <source>
        <dbReference type="ARBA" id="ARBA00022475"/>
    </source>
</evidence>
<feature type="transmembrane region" description="Helical" evidence="7">
    <location>
        <begin position="309"/>
        <end position="331"/>
    </location>
</feature>